<evidence type="ECO:0000256" key="1">
    <source>
        <dbReference type="ARBA" id="ARBA00006439"/>
    </source>
</evidence>
<evidence type="ECO:0000313" key="3">
    <source>
        <dbReference type="EMBL" id="KAJ5349529.1"/>
    </source>
</evidence>
<dbReference type="GO" id="GO:0016407">
    <property type="term" value="F:acetyltransferase activity"/>
    <property type="evidence" value="ECO:0007669"/>
    <property type="project" value="InterPro"/>
</dbReference>
<dbReference type="Proteomes" id="UP001148299">
    <property type="component" value="Unassembled WGS sequence"/>
</dbReference>
<evidence type="ECO:0000313" key="4">
    <source>
        <dbReference type="Proteomes" id="UP001148299"/>
    </source>
</evidence>
<dbReference type="GO" id="GO:0043386">
    <property type="term" value="P:mycotoxin biosynthetic process"/>
    <property type="evidence" value="ECO:0007669"/>
    <property type="project" value="InterPro"/>
</dbReference>
<reference evidence="3" key="2">
    <citation type="journal article" date="2023" name="IMA Fungus">
        <title>Comparative genomic study of the Penicillium genus elucidates a diverse pangenome and 15 lateral gene transfer events.</title>
        <authorList>
            <person name="Petersen C."/>
            <person name="Sorensen T."/>
            <person name="Nielsen M.R."/>
            <person name="Sondergaard T.E."/>
            <person name="Sorensen J.L."/>
            <person name="Fitzpatrick D.A."/>
            <person name="Frisvad J.C."/>
            <person name="Nielsen K.L."/>
        </authorList>
    </citation>
    <scope>NUCLEOTIDE SEQUENCE</scope>
    <source>
        <strain evidence="3">IBT 35675</strain>
    </source>
</reference>
<sequence>MALYEEFAWKETKHGRWERDIDEAEQFYTTLARRFEGTGRSFFAMTAYVSFSVSEEISSQDTITALKKAWLQLRYEHPTIASWVEYQSESKRCQKIYETFQSDHIVSHQAWLDETFRIVSNGQTGKEWCNSDPPVPKLPTLFLIRRTNSPDNCQADVVLRSQHDIVDGMGSLHLLNNLFKYASLFLENPNTPLPKFGIECKNLSPPLRVAASIPTSLEEKQELRLKKVSETNVSIREGIEIAKLPFRQGQEAPGRHQRVELNLDLEQSKNILRAIKSIGASVTHVYHAAIALVLRDLQYRGTNKRKVRYINYSLINERPNCKEPYSTPQHAATVYHSVSGASLVIDMDVPSDAGDQEHDVVKAPREEFLEIVDQIKGYYLGIRDDKEHISLVPHYWALSTPAYPAGPEVPPIPAQNEAPSVSISSLGMVDHILKPSHGQFELESPWVTGEELGRGFGLFLGTFRGRMCLSAAYNDAWHDKNEVSKFLRDCNELVALGLGV</sequence>
<name>A0A9W9QZ61_PENBR</name>
<comment type="similarity">
    <text evidence="1">Belongs to the trichothecene O-acetyltransferase family.</text>
</comment>
<proteinExistence type="inferred from homology"/>
<keyword evidence="2" id="KW-0808">Transferase</keyword>
<dbReference type="PANTHER" id="PTHR42034:SF1">
    <property type="entry name" value="CONDENSATION DOMAIN-CONTAINING PROTEIN"/>
    <property type="match status" value="1"/>
</dbReference>
<keyword evidence="4" id="KW-1185">Reference proteome</keyword>
<evidence type="ECO:0000256" key="2">
    <source>
        <dbReference type="ARBA" id="ARBA00022679"/>
    </source>
</evidence>
<dbReference type="AlphaFoldDB" id="A0A9W9QZ61"/>
<dbReference type="Gene3D" id="3.30.559.30">
    <property type="entry name" value="Nonribosomal peptide synthetase, condensation domain"/>
    <property type="match status" value="1"/>
</dbReference>
<reference evidence="3" key="1">
    <citation type="submission" date="2022-12" db="EMBL/GenBank/DDBJ databases">
        <authorList>
            <person name="Petersen C."/>
        </authorList>
    </citation>
    <scope>NUCLEOTIDE SEQUENCE</scope>
    <source>
        <strain evidence="3">IBT 35675</strain>
    </source>
</reference>
<dbReference type="PANTHER" id="PTHR42034">
    <property type="entry name" value="CHROMOSOME 7, WHOLE GENOME SHOTGUN SEQUENCE-RELATED"/>
    <property type="match status" value="1"/>
</dbReference>
<gene>
    <name evidence="3" type="ORF">N7541_007256</name>
</gene>
<dbReference type="EMBL" id="JAPZBR010000006">
    <property type="protein sequence ID" value="KAJ5349529.1"/>
    <property type="molecule type" value="Genomic_DNA"/>
</dbReference>
<dbReference type="InterPro" id="IPR009992">
    <property type="entry name" value="Tri3/Sat12/Sat16/Mac1"/>
</dbReference>
<dbReference type="InterPro" id="IPR023213">
    <property type="entry name" value="CAT-like_dom_sf"/>
</dbReference>
<accession>A0A9W9QZ61</accession>
<protein>
    <submittedName>
        <fullName evidence="3">Uncharacterized protein</fullName>
    </submittedName>
</protein>
<organism evidence="3 4">
    <name type="scientific">Penicillium brevicompactum</name>
    <dbReference type="NCBI Taxonomy" id="5074"/>
    <lineage>
        <taxon>Eukaryota</taxon>
        <taxon>Fungi</taxon>
        <taxon>Dikarya</taxon>
        <taxon>Ascomycota</taxon>
        <taxon>Pezizomycotina</taxon>
        <taxon>Eurotiomycetes</taxon>
        <taxon>Eurotiomycetidae</taxon>
        <taxon>Eurotiales</taxon>
        <taxon>Aspergillaceae</taxon>
        <taxon>Penicillium</taxon>
    </lineage>
</organism>
<dbReference type="Gene3D" id="3.30.559.10">
    <property type="entry name" value="Chloramphenicol acetyltransferase-like domain"/>
    <property type="match status" value="1"/>
</dbReference>
<dbReference type="Pfam" id="PF07428">
    <property type="entry name" value="Tri3"/>
    <property type="match status" value="1"/>
</dbReference>
<comment type="caution">
    <text evidence="3">The sequence shown here is derived from an EMBL/GenBank/DDBJ whole genome shotgun (WGS) entry which is preliminary data.</text>
</comment>